<dbReference type="Pfam" id="PF00078">
    <property type="entry name" value="RVT_1"/>
    <property type="match status" value="1"/>
</dbReference>
<evidence type="ECO:0000259" key="1">
    <source>
        <dbReference type="Pfam" id="PF00078"/>
    </source>
</evidence>
<accession>A0A371G161</accession>
<dbReference type="InterPro" id="IPR000477">
    <property type="entry name" value="RT_dom"/>
</dbReference>
<dbReference type="SUPFAM" id="SSF56672">
    <property type="entry name" value="DNA/RNA polymerases"/>
    <property type="match status" value="1"/>
</dbReference>
<protein>
    <submittedName>
        <fullName evidence="2">Retrovirus-related Pol polyprotein</fullName>
    </submittedName>
</protein>
<evidence type="ECO:0000313" key="3">
    <source>
        <dbReference type="Proteomes" id="UP000257109"/>
    </source>
</evidence>
<dbReference type="CDD" id="cd01647">
    <property type="entry name" value="RT_LTR"/>
    <property type="match status" value="1"/>
</dbReference>
<dbReference type="EMBL" id="QJKJ01007163">
    <property type="protein sequence ID" value="RDX84063.1"/>
    <property type="molecule type" value="Genomic_DNA"/>
</dbReference>
<feature type="non-terminal residue" evidence="2">
    <location>
        <position position="1"/>
    </location>
</feature>
<comment type="caution">
    <text evidence="2">The sequence shown here is derived from an EMBL/GenBank/DDBJ whole genome shotgun (WGS) entry which is preliminary data.</text>
</comment>
<evidence type="ECO:0000313" key="2">
    <source>
        <dbReference type="EMBL" id="RDX84063.1"/>
    </source>
</evidence>
<sequence>MTIIKNQQDKMETHKDHFLLLFIDQVLEKLAGYMQIHKAPLDQHKTTFICLFGTFAYTQTSFRLCNTPSTFQRCMINIFSDLLEDCMEVFMDDFTVYAKSFEACLNKLSKVLCRCIDSNLCHFLVTNGIVLGHLVLARGIKVDKAKIGVISSLPNPASVREVRLFLGHAGDSFKILARSPYLYPSCYKRMPISSSISLMWTHFKN</sequence>
<dbReference type="STRING" id="157652.A0A371G161"/>
<gene>
    <name evidence="2" type="primary">pol</name>
    <name evidence="2" type="ORF">CR513_34946</name>
</gene>
<keyword evidence="3" id="KW-1185">Reference proteome</keyword>
<dbReference type="InterPro" id="IPR043502">
    <property type="entry name" value="DNA/RNA_pol_sf"/>
</dbReference>
<organism evidence="2 3">
    <name type="scientific">Mucuna pruriens</name>
    <name type="common">Velvet bean</name>
    <name type="synonym">Dolichos pruriens</name>
    <dbReference type="NCBI Taxonomy" id="157652"/>
    <lineage>
        <taxon>Eukaryota</taxon>
        <taxon>Viridiplantae</taxon>
        <taxon>Streptophyta</taxon>
        <taxon>Embryophyta</taxon>
        <taxon>Tracheophyta</taxon>
        <taxon>Spermatophyta</taxon>
        <taxon>Magnoliopsida</taxon>
        <taxon>eudicotyledons</taxon>
        <taxon>Gunneridae</taxon>
        <taxon>Pentapetalae</taxon>
        <taxon>rosids</taxon>
        <taxon>fabids</taxon>
        <taxon>Fabales</taxon>
        <taxon>Fabaceae</taxon>
        <taxon>Papilionoideae</taxon>
        <taxon>50 kb inversion clade</taxon>
        <taxon>NPAAA clade</taxon>
        <taxon>indigoferoid/millettioid clade</taxon>
        <taxon>Phaseoleae</taxon>
        <taxon>Mucuna</taxon>
    </lineage>
</organism>
<dbReference type="PANTHER" id="PTHR24559">
    <property type="entry name" value="TRANSPOSON TY3-I GAG-POL POLYPROTEIN"/>
    <property type="match status" value="1"/>
</dbReference>
<dbReference type="Gene3D" id="3.30.70.270">
    <property type="match status" value="1"/>
</dbReference>
<proteinExistence type="predicted"/>
<dbReference type="InterPro" id="IPR043128">
    <property type="entry name" value="Rev_trsase/Diguanyl_cyclase"/>
</dbReference>
<dbReference type="InterPro" id="IPR053134">
    <property type="entry name" value="RNA-dir_DNA_polymerase"/>
</dbReference>
<dbReference type="OrthoDB" id="1689949at2759"/>
<dbReference type="PANTHER" id="PTHR24559:SF444">
    <property type="entry name" value="REVERSE TRANSCRIPTASE DOMAIN-CONTAINING PROTEIN"/>
    <property type="match status" value="1"/>
</dbReference>
<dbReference type="Proteomes" id="UP000257109">
    <property type="component" value="Unassembled WGS sequence"/>
</dbReference>
<feature type="domain" description="Reverse transcriptase" evidence="1">
    <location>
        <begin position="31"/>
        <end position="120"/>
    </location>
</feature>
<dbReference type="AlphaFoldDB" id="A0A371G161"/>
<name>A0A371G161_MUCPR</name>
<reference evidence="2" key="1">
    <citation type="submission" date="2018-05" db="EMBL/GenBank/DDBJ databases">
        <title>Draft genome of Mucuna pruriens seed.</title>
        <authorList>
            <person name="Nnadi N.E."/>
            <person name="Vos R."/>
            <person name="Hasami M.H."/>
            <person name="Devisetty U.K."/>
            <person name="Aguiy J.C."/>
        </authorList>
    </citation>
    <scope>NUCLEOTIDE SEQUENCE [LARGE SCALE GENOMIC DNA]</scope>
    <source>
        <strain evidence="2">JCA_2017</strain>
    </source>
</reference>